<feature type="binding site" evidence="3 4">
    <location>
        <position position="123"/>
    </location>
    <ligand>
        <name>Zn(2+)</name>
        <dbReference type="ChEBI" id="CHEBI:29105"/>
    </ligand>
</feature>
<comment type="similarity">
    <text evidence="3">Belongs to the sirtuin family. Class III subfamily.</text>
</comment>
<dbReference type="SUPFAM" id="SSF52467">
    <property type="entry name" value="DHS-like NAD/FAD-binding domain"/>
    <property type="match status" value="1"/>
</dbReference>
<keyword evidence="3 4" id="KW-0479">Metal-binding</keyword>
<dbReference type="CDD" id="cd01412">
    <property type="entry name" value="SIRT5_Af1_CobB"/>
    <property type="match status" value="1"/>
</dbReference>
<dbReference type="Gene3D" id="3.40.50.1220">
    <property type="entry name" value="TPP-binding domain"/>
    <property type="match status" value="1"/>
</dbReference>
<feature type="active site" description="Proton acceptor" evidence="3 4">
    <location>
        <position position="112"/>
    </location>
</feature>
<dbReference type="GO" id="GO:0036055">
    <property type="term" value="F:protein-succinyllysine desuccinylase activity"/>
    <property type="evidence" value="ECO:0007669"/>
    <property type="project" value="UniProtKB-UniRule"/>
</dbReference>
<dbReference type="OrthoDB" id="9800582at2"/>
<feature type="binding site" evidence="3 4">
    <location>
        <position position="139"/>
    </location>
    <ligand>
        <name>Zn(2+)</name>
        <dbReference type="ChEBI" id="CHEBI:29105"/>
    </ligand>
</feature>
<dbReference type="InterPro" id="IPR026591">
    <property type="entry name" value="Sirtuin_cat_small_dom_sf"/>
</dbReference>
<dbReference type="InterPro" id="IPR050134">
    <property type="entry name" value="NAD-dep_sirtuin_deacylases"/>
</dbReference>
<feature type="binding site" evidence="3">
    <location>
        <begin position="205"/>
        <end position="207"/>
    </location>
    <ligand>
        <name>NAD(+)</name>
        <dbReference type="ChEBI" id="CHEBI:57540"/>
    </ligand>
</feature>
<keyword evidence="7" id="KW-1185">Reference proteome</keyword>
<dbReference type="GO" id="GO:0017136">
    <property type="term" value="F:histone deacetylase activity, NAD-dependent"/>
    <property type="evidence" value="ECO:0007669"/>
    <property type="project" value="TreeGrafter"/>
</dbReference>
<feature type="binding site" evidence="3">
    <location>
        <position position="59"/>
    </location>
    <ligand>
        <name>substrate</name>
    </ligand>
</feature>
<keyword evidence="3" id="KW-0963">Cytoplasm</keyword>
<feature type="binding site" evidence="3">
    <location>
        <begin position="94"/>
        <end position="97"/>
    </location>
    <ligand>
        <name>NAD(+)</name>
        <dbReference type="ChEBI" id="CHEBI:57540"/>
    </ligand>
</feature>
<name>A0A420WE44_9PROT</name>
<feature type="binding site" evidence="3 4">
    <location>
        <position position="120"/>
    </location>
    <ligand>
        <name>Zn(2+)</name>
        <dbReference type="ChEBI" id="CHEBI:29105"/>
    </ligand>
</feature>
<dbReference type="GO" id="GO:0036054">
    <property type="term" value="F:protein-malonyllysine demalonylase activity"/>
    <property type="evidence" value="ECO:0007669"/>
    <property type="project" value="InterPro"/>
</dbReference>
<evidence type="ECO:0000259" key="5">
    <source>
        <dbReference type="PROSITE" id="PS50305"/>
    </source>
</evidence>
<dbReference type="HAMAP" id="MF_01121">
    <property type="entry name" value="Sirtuin_ClassIII"/>
    <property type="match status" value="1"/>
</dbReference>
<dbReference type="InterPro" id="IPR003000">
    <property type="entry name" value="Sirtuin"/>
</dbReference>
<dbReference type="InterPro" id="IPR029035">
    <property type="entry name" value="DHS-like_NAD/FAD-binding_dom"/>
</dbReference>
<evidence type="ECO:0000256" key="2">
    <source>
        <dbReference type="ARBA" id="ARBA00023027"/>
    </source>
</evidence>
<dbReference type="InterPro" id="IPR026590">
    <property type="entry name" value="Ssirtuin_cat_dom"/>
</dbReference>
<dbReference type="PANTHER" id="PTHR11085">
    <property type="entry name" value="NAD-DEPENDENT PROTEIN DEACYLASE SIRTUIN-5, MITOCHONDRIAL-RELATED"/>
    <property type="match status" value="1"/>
</dbReference>
<comment type="catalytic activity">
    <reaction evidence="3">
        <text>N(6)-succinyl-L-lysyl-[protein] + NAD(+) + H2O = 2''-O-succinyl-ADP-D-ribose + nicotinamide + L-lysyl-[protein]</text>
        <dbReference type="Rhea" id="RHEA:47668"/>
        <dbReference type="Rhea" id="RHEA-COMP:9752"/>
        <dbReference type="Rhea" id="RHEA-COMP:11877"/>
        <dbReference type="ChEBI" id="CHEBI:15377"/>
        <dbReference type="ChEBI" id="CHEBI:17154"/>
        <dbReference type="ChEBI" id="CHEBI:29969"/>
        <dbReference type="ChEBI" id="CHEBI:57540"/>
        <dbReference type="ChEBI" id="CHEBI:87830"/>
        <dbReference type="ChEBI" id="CHEBI:87832"/>
    </reaction>
</comment>
<dbReference type="GO" id="GO:0005737">
    <property type="term" value="C:cytoplasm"/>
    <property type="evidence" value="ECO:0007669"/>
    <property type="project" value="UniProtKB-SubCell"/>
</dbReference>
<dbReference type="Pfam" id="PF02146">
    <property type="entry name" value="SIR2"/>
    <property type="match status" value="1"/>
</dbReference>
<evidence type="ECO:0000313" key="6">
    <source>
        <dbReference type="EMBL" id="RKQ69294.1"/>
    </source>
</evidence>
<dbReference type="InterPro" id="IPR027546">
    <property type="entry name" value="Sirtuin_class_III"/>
</dbReference>
<keyword evidence="2 3" id="KW-0520">NAD</keyword>
<comment type="caution">
    <text evidence="6">The sequence shown here is derived from an EMBL/GenBank/DDBJ whole genome shotgun (WGS) entry which is preliminary data.</text>
</comment>
<keyword evidence="1" id="KW-0808">Transferase</keyword>
<feature type="binding site" evidence="3">
    <location>
        <begin position="12"/>
        <end position="31"/>
    </location>
    <ligand>
        <name>NAD(+)</name>
        <dbReference type="ChEBI" id="CHEBI:57540"/>
    </ligand>
</feature>
<protein>
    <recommendedName>
        <fullName evidence="3">NAD-dependent protein deacylase</fullName>
        <ecNumber evidence="3">2.3.1.286</ecNumber>
    </recommendedName>
    <alternativeName>
        <fullName evidence="3">Regulatory protein SIR2 homolog</fullName>
    </alternativeName>
</protein>
<keyword evidence="3 4" id="KW-0862">Zinc</keyword>
<dbReference type="Proteomes" id="UP000282211">
    <property type="component" value="Unassembled WGS sequence"/>
</dbReference>
<dbReference type="PANTHER" id="PTHR11085:SF4">
    <property type="entry name" value="NAD-DEPENDENT PROTEIN DEACYLASE"/>
    <property type="match status" value="1"/>
</dbReference>
<evidence type="ECO:0000256" key="4">
    <source>
        <dbReference type="PROSITE-ProRule" id="PRU00236"/>
    </source>
</evidence>
<feature type="binding site" evidence="3">
    <location>
        <begin position="179"/>
        <end position="181"/>
    </location>
    <ligand>
        <name>NAD(+)</name>
        <dbReference type="ChEBI" id="CHEBI:57540"/>
    </ligand>
</feature>
<comment type="domain">
    <text evidence="3">2 residues (Tyr-56 and Arg-59) present in a large hydrophobic pocket are probably involved in substrate specificity. They are important for desuccinylation activity, but dispensable for deacetylation activity.</text>
</comment>
<dbReference type="AlphaFoldDB" id="A0A420WE44"/>
<reference evidence="6 7" key="1">
    <citation type="submission" date="2018-10" db="EMBL/GenBank/DDBJ databases">
        <title>Genomic Encyclopedia of Type Strains, Phase IV (KMG-IV): sequencing the most valuable type-strain genomes for metagenomic binning, comparative biology and taxonomic classification.</title>
        <authorList>
            <person name="Goeker M."/>
        </authorList>
    </citation>
    <scope>NUCLEOTIDE SEQUENCE [LARGE SCALE GENOMIC DNA]</scope>
    <source>
        <strain evidence="6 7">DSM 22008</strain>
    </source>
</reference>
<evidence type="ECO:0000313" key="7">
    <source>
        <dbReference type="Proteomes" id="UP000282211"/>
    </source>
</evidence>
<comment type="subcellular location">
    <subcellularLocation>
        <location evidence="3">Cytoplasm</location>
    </subcellularLocation>
</comment>
<comment type="function">
    <text evidence="3">NAD-dependent lysine deacetylase and desuccinylase that specifically removes acetyl and succinyl groups on target proteins. Modulates the activities of several proteins which are inactive in their acylated form.</text>
</comment>
<comment type="cofactor">
    <cofactor evidence="3">
        <name>Zn(2+)</name>
        <dbReference type="ChEBI" id="CHEBI:29105"/>
    </cofactor>
    <text evidence="3">Binds 1 zinc ion per subunit.</text>
</comment>
<dbReference type="PROSITE" id="PS50305">
    <property type="entry name" value="SIRTUIN"/>
    <property type="match status" value="1"/>
</dbReference>
<feature type="domain" description="Deacetylase sirtuin-type" evidence="5">
    <location>
        <begin position="1"/>
        <end position="237"/>
    </location>
</feature>
<dbReference type="FunCoup" id="A0A420WE44">
    <property type="interactions" value="379"/>
</dbReference>
<feature type="binding site" evidence="3">
    <location>
        <position position="56"/>
    </location>
    <ligand>
        <name>substrate</name>
    </ligand>
</feature>
<dbReference type="InParanoid" id="A0A420WE44"/>
<dbReference type="GO" id="GO:0008270">
    <property type="term" value="F:zinc ion binding"/>
    <property type="evidence" value="ECO:0007669"/>
    <property type="project" value="UniProtKB-UniRule"/>
</dbReference>
<feature type="binding site" evidence="3">
    <location>
        <position position="223"/>
    </location>
    <ligand>
        <name>NAD(+)</name>
        <dbReference type="ChEBI" id="CHEBI:57540"/>
    </ligand>
</feature>
<proteinExistence type="inferred from homology"/>
<dbReference type="EMBL" id="RBII01000002">
    <property type="protein sequence ID" value="RKQ69294.1"/>
    <property type="molecule type" value="Genomic_DNA"/>
</dbReference>
<gene>
    <name evidence="3" type="primary">cobB</name>
    <name evidence="6" type="ORF">DES40_2093</name>
</gene>
<sequence length="238" mass="25840">MTQAPSIVILTGAGISAESGIDTFRDKGGLWEQHPIEQVATPEGFAKDPALVHQFYNLRRAALKDVEPNAAHIALARLQSGLSLKGGKLTLITQNVDDLHERGGVKTVIHMHGILTSMRCQFCKAFWPWTEAASPELSCPHCYVKSGPRPDIVWFGEMPYYLDQIDDAMTKADLFVSIGTSGAVYPAAGLVGEANRRGIETLELNLEPSQGSALFDESRLGKAGDIVPIWVDEILASI</sequence>
<evidence type="ECO:0000256" key="1">
    <source>
        <dbReference type="ARBA" id="ARBA00022679"/>
    </source>
</evidence>
<dbReference type="RefSeq" id="WP_121101739.1">
    <property type="nucleotide sequence ID" value="NZ_RBII01000002.1"/>
</dbReference>
<dbReference type="EC" id="2.3.1.286" evidence="3"/>
<evidence type="ECO:0000256" key="3">
    <source>
        <dbReference type="HAMAP-Rule" id="MF_01121"/>
    </source>
</evidence>
<organism evidence="6 7">
    <name type="scientific">Litorimonas taeanensis</name>
    <dbReference type="NCBI Taxonomy" id="568099"/>
    <lineage>
        <taxon>Bacteria</taxon>
        <taxon>Pseudomonadati</taxon>
        <taxon>Pseudomonadota</taxon>
        <taxon>Alphaproteobacteria</taxon>
        <taxon>Maricaulales</taxon>
        <taxon>Robiginitomaculaceae</taxon>
    </lineage>
</organism>
<dbReference type="Gene3D" id="3.30.1600.10">
    <property type="entry name" value="SIR2/SIRT2 'Small Domain"/>
    <property type="match status" value="1"/>
</dbReference>
<accession>A0A420WE44</accession>
<feature type="binding site" evidence="3 4">
    <location>
        <position position="142"/>
    </location>
    <ligand>
        <name>Zn(2+)</name>
        <dbReference type="ChEBI" id="CHEBI:29105"/>
    </ligand>
</feature>
<dbReference type="GO" id="GO:0070403">
    <property type="term" value="F:NAD+ binding"/>
    <property type="evidence" value="ECO:0007669"/>
    <property type="project" value="UniProtKB-UniRule"/>
</dbReference>
<comment type="catalytic activity">
    <reaction evidence="3">
        <text>N(6)-acetyl-L-lysyl-[protein] + NAD(+) + H2O = 2''-O-acetyl-ADP-D-ribose + nicotinamide + L-lysyl-[protein]</text>
        <dbReference type="Rhea" id="RHEA:43636"/>
        <dbReference type="Rhea" id="RHEA-COMP:9752"/>
        <dbReference type="Rhea" id="RHEA-COMP:10731"/>
        <dbReference type="ChEBI" id="CHEBI:15377"/>
        <dbReference type="ChEBI" id="CHEBI:17154"/>
        <dbReference type="ChEBI" id="CHEBI:29969"/>
        <dbReference type="ChEBI" id="CHEBI:57540"/>
        <dbReference type="ChEBI" id="CHEBI:61930"/>
        <dbReference type="ChEBI" id="CHEBI:83767"/>
        <dbReference type="EC" id="2.3.1.286"/>
    </reaction>
</comment>